<dbReference type="InterPro" id="IPR029058">
    <property type="entry name" value="AB_hydrolase_fold"/>
</dbReference>
<dbReference type="Proteomes" id="UP001500326">
    <property type="component" value="Unassembled WGS sequence"/>
</dbReference>
<reference evidence="4 5" key="1">
    <citation type="journal article" date="2019" name="Int. J. Syst. Evol. Microbiol.">
        <title>The Global Catalogue of Microorganisms (GCM) 10K type strain sequencing project: providing services to taxonomists for standard genome sequencing and annotation.</title>
        <authorList>
            <consortium name="The Broad Institute Genomics Platform"/>
            <consortium name="The Broad Institute Genome Sequencing Center for Infectious Disease"/>
            <person name="Wu L."/>
            <person name="Ma J."/>
        </authorList>
    </citation>
    <scope>NUCLEOTIDE SEQUENCE [LARGE SCALE GENOMIC DNA]</scope>
    <source>
        <strain evidence="4 5">JCM 14902</strain>
    </source>
</reference>
<feature type="signal peptide" evidence="2">
    <location>
        <begin position="1"/>
        <end position="33"/>
    </location>
</feature>
<keyword evidence="2" id="KW-0732">Signal</keyword>
<dbReference type="PANTHER" id="PTHR48081">
    <property type="entry name" value="AB HYDROLASE SUPERFAMILY PROTEIN C4A8.06C"/>
    <property type="match status" value="1"/>
</dbReference>
<keyword evidence="5" id="KW-1185">Reference proteome</keyword>
<sequence>MHHPKTHRRRRFAEGLVRSACALLAVTALVATAGCSERRDPTVVPTLAAAAGSGITTEMNLVYSEIDGQSLAMDACLPKSDGTPTAAVILLHGGGFTQGSRSDESMQSMCTWFAEKGYAAFPVSYRLAPDYIFPSQTQDVATAVQWLRDPAQATRFNIDPARIGAVGSSAGAILTLEVATAGEGATDVGSRIKAAVSMSGVADMTPAAAKLGTPAPEAASIILNYLNCASIATCDGTDASPITHIDATDPPTLLVGSEKDLVPIEQAESMADALTAAGVVNDLVVVEGAGHGAQLMNQDVRDAIVAFLATNL</sequence>
<evidence type="ECO:0000313" key="5">
    <source>
        <dbReference type="Proteomes" id="UP001500326"/>
    </source>
</evidence>
<organism evidence="4 5">
    <name type="scientific">Microbacterium pumilum</name>
    <dbReference type="NCBI Taxonomy" id="344165"/>
    <lineage>
        <taxon>Bacteria</taxon>
        <taxon>Bacillati</taxon>
        <taxon>Actinomycetota</taxon>
        <taxon>Actinomycetes</taxon>
        <taxon>Micrococcales</taxon>
        <taxon>Microbacteriaceae</taxon>
        <taxon>Microbacterium</taxon>
    </lineage>
</organism>
<proteinExistence type="predicted"/>
<evidence type="ECO:0000259" key="3">
    <source>
        <dbReference type="Pfam" id="PF20434"/>
    </source>
</evidence>
<protein>
    <submittedName>
        <fullName evidence="4">Alpha/beta hydrolase</fullName>
    </submittedName>
</protein>
<name>A0ABN2S9J3_9MICO</name>
<feature type="domain" description="BD-FAE-like" evidence="3">
    <location>
        <begin position="73"/>
        <end position="274"/>
    </location>
</feature>
<dbReference type="PANTHER" id="PTHR48081:SF13">
    <property type="entry name" value="ALPHA_BETA HYDROLASE"/>
    <property type="match status" value="1"/>
</dbReference>
<evidence type="ECO:0000313" key="4">
    <source>
        <dbReference type="EMBL" id="GAA1982799.1"/>
    </source>
</evidence>
<dbReference type="SUPFAM" id="SSF53474">
    <property type="entry name" value="alpha/beta-Hydrolases"/>
    <property type="match status" value="1"/>
</dbReference>
<comment type="caution">
    <text evidence="4">The sequence shown here is derived from an EMBL/GenBank/DDBJ whole genome shotgun (WGS) entry which is preliminary data.</text>
</comment>
<feature type="chain" id="PRO_5045358217" evidence="2">
    <location>
        <begin position="34"/>
        <end position="312"/>
    </location>
</feature>
<evidence type="ECO:0000256" key="1">
    <source>
        <dbReference type="ARBA" id="ARBA00022801"/>
    </source>
</evidence>
<dbReference type="EMBL" id="BAAAOH010000001">
    <property type="protein sequence ID" value="GAA1982799.1"/>
    <property type="molecule type" value="Genomic_DNA"/>
</dbReference>
<evidence type="ECO:0000256" key="2">
    <source>
        <dbReference type="SAM" id="SignalP"/>
    </source>
</evidence>
<dbReference type="InterPro" id="IPR050300">
    <property type="entry name" value="GDXG_lipolytic_enzyme"/>
</dbReference>
<dbReference type="PROSITE" id="PS51257">
    <property type="entry name" value="PROKAR_LIPOPROTEIN"/>
    <property type="match status" value="1"/>
</dbReference>
<accession>A0ABN2S9J3</accession>
<dbReference type="InterPro" id="IPR049492">
    <property type="entry name" value="BD-FAE-like_dom"/>
</dbReference>
<dbReference type="Pfam" id="PF20434">
    <property type="entry name" value="BD-FAE"/>
    <property type="match status" value="1"/>
</dbReference>
<gene>
    <name evidence="4" type="ORF">GCM10009777_15730</name>
</gene>
<dbReference type="Gene3D" id="3.40.50.1820">
    <property type="entry name" value="alpha/beta hydrolase"/>
    <property type="match status" value="1"/>
</dbReference>
<dbReference type="GO" id="GO:0016787">
    <property type="term" value="F:hydrolase activity"/>
    <property type="evidence" value="ECO:0007669"/>
    <property type="project" value="UniProtKB-KW"/>
</dbReference>
<keyword evidence="1 4" id="KW-0378">Hydrolase</keyword>
<dbReference type="RefSeq" id="WP_344060168.1">
    <property type="nucleotide sequence ID" value="NZ_BAAAOH010000001.1"/>
</dbReference>